<accession>A0AAF3JAG9</accession>
<keyword evidence="1" id="KW-1185">Reference proteome</keyword>
<dbReference type="Proteomes" id="UP000887575">
    <property type="component" value="Unassembled WGS sequence"/>
</dbReference>
<proteinExistence type="predicted"/>
<name>A0AAF3JAG9_9BILA</name>
<organism evidence="1 2">
    <name type="scientific">Mesorhabditis belari</name>
    <dbReference type="NCBI Taxonomy" id="2138241"/>
    <lineage>
        <taxon>Eukaryota</taxon>
        <taxon>Metazoa</taxon>
        <taxon>Ecdysozoa</taxon>
        <taxon>Nematoda</taxon>
        <taxon>Chromadorea</taxon>
        <taxon>Rhabditida</taxon>
        <taxon>Rhabditina</taxon>
        <taxon>Rhabditomorpha</taxon>
        <taxon>Rhabditoidea</taxon>
        <taxon>Rhabditidae</taxon>
        <taxon>Mesorhabditinae</taxon>
        <taxon>Mesorhabditis</taxon>
    </lineage>
</organism>
<evidence type="ECO:0000313" key="2">
    <source>
        <dbReference type="WBParaSite" id="MBELARI_LOCUS6733"/>
    </source>
</evidence>
<reference evidence="2" key="1">
    <citation type="submission" date="2024-02" db="UniProtKB">
        <authorList>
            <consortium name="WormBaseParasite"/>
        </authorList>
    </citation>
    <scope>IDENTIFICATION</scope>
</reference>
<evidence type="ECO:0000313" key="1">
    <source>
        <dbReference type="Proteomes" id="UP000887575"/>
    </source>
</evidence>
<dbReference type="WBParaSite" id="MBELARI_LOCUS6733">
    <property type="protein sequence ID" value="MBELARI_LOCUS6733"/>
    <property type="gene ID" value="MBELARI_LOCUS6733"/>
</dbReference>
<protein>
    <submittedName>
        <fullName evidence="2">Uncharacterized protein</fullName>
    </submittedName>
</protein>
<sequence length="237" mass="27287">MRKTSHVQSRMRRARSDPVLIKPSQKDFMQNWNSVEPEPSCYDRDADPLYGILIRIAELDLSGVPRHSSAEERYKMGQKMERQQKRRHSIMVANMTVAGYSDDGIRQSTSAPDILQLYLSAGFHPKRVSFSIEAILPPTYHSGLRTENPPSPSSKPILLRRSMDQIDTSLPLTHMDYDMFAAWRRGSRLSIDVQLHKYQMESPRKRRGSKGSPFEVVKSALLTCFQRRTYCKTTPQE</sequence>
<dbReference type="AlphaFoldDB" id="A0AAF3JAG9"/>